<gene>
    <name evidence="1" type="ORF">L6164_027475</name>
</gene>
<keyword evidence="2" id="KW-1185">Reference proteome</keyword>
<evidence type="ECO:0000313" key="2">
    <source>
        <dbReference type="Proteomes" id="UP000828941"/>
    </source>
</evidence>
<protein>
    <submittedName>
        <fullName evidence="1">Uncharacterized protein</fullName>
    </submittedName>
</protein>
<name>A0ACB9LUN8_BAUVA</name>
<evidence type="ECO:0000313" key="1">
    <source>
        <dbReference type="EMBL" id="KAI4314585.1"/>
    </source>
</evidence>
<organism evidence="1 2">
    <name type="scientific">Bauhinia variegata</name>
    <name type="common">Purple orchid tree</name>
    <name type="synonym">Phanera variegata</name>
    <dbReference type="NCBI Taxonomy" id="167791"/>
    <lineage>
        <taxon>Eukaryota</taxon>
        <taxon>Viridiplantae</taxon>
        <taxon>Streptophyta</taxon>
        <taxon>Embryophyta</taxon>
        <taxon>Tracheophyta</taxon>
        <taxon>Spermatophyta</taxon>
        <taxon>Magnoliopsida</taxon>
        <taxon>eudicotyledons</taxon>
        <taxon>Gunneridae</taxon>
        <taxon>Pentapetalae</taxon>
        <taxon>rosids</taxon>
        <taxon>fabids</taxon>
        <taxon>Fabales</taxon>
        <taxon>Fabaceae</taxon>
        <taxon>Cercidoideae</taxon>
        <taxon>Cercideae</taxon>
        <taxon>Bauhiniinae</taxon>
        <taxon>Bauhinia</taxon>
    </lineage>
</organism>
<reference evidence="1 2" key="1">
    <citation type="journal article" date="2022" name="DNA Res.">
        <title>Chromosomal-level genome assembly of the orchid tree Bauhinia variegata (Leguminosae; Cercidoideae) supports the allotetraploid origin hypothesis of Bauhinia.</title>
        <authorList>
            <person name="Zhong Y."/>
            <person name="Chen Y."/>
            <person name="Zheng D."/>
            <person name="Pang J."/>
            <person name="Liu Y."/>
            <person name="Luo S."/>
            <person name="Meng S."/>
            <person name="Qian L."/>
            <person name="Wei D."/>
            <person name="Dai S."/>
            <person name="Zhou R."/>
        </authorList>
    </citation>
    <scope>NUCLEOTIDE SEQUENCE [LARGE SCALE GENOMIC DNA]</scope>
    <source>
        <strain evidence="1">BV-YZ2020</strain>
    </source>
</reference>
<comment type="caution">
    <text evidence="1">The sequence shown here is derived from an EMBL/GenBank/DDBJ whole genome shotgun (WGS) entry which is preliminary data.</text>
</comment>
<proteinExistence type="predicted"/>
<dbReference type="EMBL" id="CM039436">
    <property type="protein sequence ID" value="KAI4314585.1"/>
    <property type="molecule type" value="Genomic_DNA"/>
</dbReference>
<dbReference type="Proteomes" id="UP000828941">
    <property type="component" value="Chromosome 11"/>
</dbReference>
<accession>A0ACB9LUN8</accession>
<sequence length="136" mass="14449">MVIYGLLHFAGAAWTGQIYGGLSLQGRISMVDSPRVVVGAVLKVHEASNNTNDVTGERDSFKHNLAVLGKQVAVGCSSDVIPAAKSMSSVVVIVPKSGTSLWADLWAIPAAVDSSQRTFPINPSVNKSFLFKLLEH</sequence>